<feature type="transmembrane region" description="Helical" evidence="11">
    <location>
        <begin position="293"/>
        <end position="312"/>
    </location>
</feature>
<dbReference type="OrthoDB" id="1938353at2759"/>
<dbReference type="InterPro" id="IPR038770">
    <property type="entry name" value="Na+/solute_symporter_sf"/>
</dbReference>
<feature type="transmembrane region" description="Helical" evidence="11">
    <location>
        <begin position="318"/>
        <end position="340"/>
    </location>
</feature>
<keyword evidence="7" id="KW-0406">Ion transport</keyword>
<evidence type="ECO:0000256" key="9">
    <source>
        <dbReference type="ARBA" id="ARBA00023201"/>
    </source>
</evidence>
<feature type="transmembrane region" description="Helical" evidence="11">
    <location>
        <begin position="111"/>
        <end position="131"/>
    </location>
</feature>
<evidence type="ECO:0000256" key="1">
    <source>
        <dbReference type="ARBA" id="ARBA00004141"/>
    </source>
</evidence>
<feature type="compositionally biased region" description="Basic and acidic residues" evidence="10">
    <location>
        <begin position="862"/>
        <end position="887"/>
    </location>
</feature>
<feature type="transmembrane region" description="Helical" evidence="11">
    <location>
        <begin position="137"/>
        <end position="157"/>
    </location>
</feature>
<feature type="compositionally biased region" description="Low complexity" evidence="10">
    <location>
        <begin position="645"/>
        <end position="661"/>
    </location>
</feature>
<proteinExistence type="predicted"/>
<dbReference type="Pfam" id="PF00999">
    <property type="entry name" value="Na_H_Exchanger"/>
    <property type="match status" value="1"/>
</dbReference>
<evidence type="ECO:0000256" key="5">
    <source>
        <dbReference type="ARBA" id="ARBA00022989"/>
    </source>
</evidence>
<feature type="transmembrane region" description="Helical" evidence="11">
    <location>
        <begin position="352"/>
        <end position="369"/>
    </location>
</feature>
<dbReference type="InterPro" id="IPR006153">
    <property type="entry name" value="Cation/H_exchanger_TM"/>
</dbReference>
<dbReference type="GO" id="GO:0006814">
    <property type="term" value="P:sodium ion transport"/>
    <property type="evidence" value="ECO:0007669"/>
    <property type="project" value="UniProtKB-KW"/>
</dbReference>
<name>C1EH01_MICCC</name>
<evidence type="ECO:0000256" key="2">
    <source>
        <dbReference type="ARBA" id="ARBA00022448"/>
    </source>
</evidence>
<feature type="domain" description="Cation/H+ exchanger transmembrane" evidence="12">
    <location>
        <begin position="36"/>
        <end position="400"/>
    </location>
</feature>
<keyword evidence="6" id="KW-0915">Sodium</keyword>
<feature type="compositionally biased region" description="Low complexity" evidence="10">
    <location>
        <begin position="933"/>
        <end position="944"/>
    </location>
</feature>
<feature type="transmembrane region" description="Helical" evidence="11">
    <location>
        <begin position="169"/>
        <end position="186"/>
    </location>
</feature>
<feature type="transmembrane region" description="Helical" evidence="11">
    <location>
        <begin position="198"/>
        <end position="218"/>
    </location>
</feature>
<dbReference type="PANTHER" id="PTHR43562:SF3">
    <property type="entry name" value="SODIUM ION_PROTON EXCHANGER (EUROFUNG)"/>
    <property type="match status" value="1"/>
</dbReference>
<sequence length="952" mass="101077">MVLGRLLLAASGGGGEEGVHVPFTFEELVAFCGILLIFWIVGKCVERLGLPALVGEILAGIAVGPHGLNIAPKPDALMMVGEFGLVLMVLEAGVEVDLASLSLVGARGVQVAFFGSLVPLAIGSVLSKLVFDMSAKTCLAVGASLAPTSMGISLKVLQDGGVLGTPTGQLIIAAAVMDDVIALVLLSELEALKNPTPVNFIVPIVSSLCFIVFVGYLATRVVPDVLVKQLVPRVPKKHLEGVLLGMVFVVAYGMMVTTHYGRSSHLLGAFLGGLCFCSLSSMQTVWHQQVEKILSWLIRVFFACTIGFEVPIRDLWTGPVLARAAVFMIAAFGKVATGLFARPLTAVEASKIGFAMSAWGEFAFIVATASREAGTLGHQEFSAVILCVLLSAVYAPLCVSQAIKAEKRGAGLGKDGKRSLALVNSGKRQWWCCGPKVMRREISFTTAAMPDGNKRAIYRVYYVCAIECPSRWGLNDAVLRAVYNPLVDLDVLDVSLESRGNDVMACELFLKDPMLQAPLDAEIECEENAAVNAKIVKIKEALEKLVLHRAPPRDGEKVGEYEGEVLLARWVPDIQEPAPESEASSTVGGDTWRNGAENGGFDESFVLKQAHTLLYGREEDVDVELGAELGPELVNGAAENGGDSGASSGPSSAAASPRPSATIVRRRRPPARRAIDALRAHKNRPFYRTASLANLLNAGETGMLQDDRDEELHARIVEARMETGEARAMASARSGGHGMGAVKRTTSVQQHAAAAAADAAGRRVSAGEWSLLERINEDHHPERDRHVVLRRSIDGDDGSLILGSEGYPSANTTMTADVARGLAAEIALQDVMLSSQTLSGAGGRALATELRHAIAARSPPRSPERRVSMGDRHIRFNADVSPSRREGGGGAHSDGSDGIGSPVTSLTGAHARQLAAQLKEQLRAAEAMDPAERSAALARSASSPPRSPPRRR</sequence>
<evidence type="ECO:0000256" key="10">
    <source>
        <dbReference type="SAM" id="MobiDB-lite"/>
    </source>
</evidence>
<feature type="region of interest" description="Disordered" evidence="10">
    <location>
        <begin position="853"/>
        <end position="952"/>
    </location>
</feature>
<gene>
    <name evidence="13" type="ORF">MICPUN_64055</name>
</gene>
<dbReference type="PANTHER" id="PTHR43562">
    <property type="entry name" value="NAPA-TYPE SODIUM/HYDROGEN ANTIPORTER"/>
    <property type="match status" value="1"/>
</dbReference>
<feature type="transmembrane region" description="Helical" evidence="11">
    <location>
        <begin position="239"/>
        <end position="260"/>
    </location>
</feature>
<keyword evidence="9" id="KW-0739">Sodium transport</keyword>
<dbReference type="GeneID" id="8249089"/>
<evidence type="ECO:0000256" key="8">
    <source>
        <dbReference type="ARBA" id="ARBA00023136"/>
    </source>
</evidence>
<dbReference type="GO" id="GO:0016020">
    <property type="term" value="C:membrane"/>
    <property type="evidence" value="ECO:0007669"/>
    <property type="project" value="UniProtKB-SubCell"/>
</dbReference>
<feature type="region of interest" description="Disordered" evidence="10">
    <location>
        <begin position="576"/>
        <end position="595"/>
    </location>
</feature>
<dbReference type="RefSeq" id="XP_002506160.1">
    <property type="nucleotide sequence ID" value="XM_002506114.1"/>
</dbReference>
<evidence type="ECO:0000313" key="13">
    <source>
        <dbReference type="EMBL" id="ACO67418.1"/>
    </source>
</evidence>
<dbReference type="KEGG" id="mis:MICPUN_64055"/>
<evidence type="ECO:0000256" key="4">
    <source>
        <dbReference type="ARBA" id="ARBA00022692"/>
    </source>
</evidence>
<evidence type="ECO:0000259" key="12">
    <source>
        <dbReference type="Pfam" id="PF00999"/>
    </source>
</evidence>
<evidence type="ECO:0000256" key="11">
    <source>
        <dbReference type="SAM" id="Phobius"/>
    </source>
</evidence>
<dbReference type="Gene3D" id="1.20.1530.20">
    <property type="match status" value="1"/>
</dbReference>
<keyword evidence="14" id="KW-1185">Reference proteome</keyword>
<feature type="region of interest" description="Disordered" evidence="10">
    <location>
        <begin position="633"/>
        <end position="671"/>
    </location>
</feature>
<feature type="transmembrane region" description="Helical" evidence="11">
    <location>
        <begin position="20"/>
        <end position="41"/>
    </location>
</feature>
<feature type="transmembrane region" description="Helical" evidence="11">
    <location>
        <begin position="266"/>
        <end position="286"/>
    </location>
</feature>
<keyword evidence="5 11" id="KW-1133">Transmembrane helix</keyword>
<feature type="transmembrane region" description="Helical" evidence="11">
    <location>
        <begin position="48"/>
        <end position="71"/>
    </location>
</feature>
<evidence type="ECO:0000256" key="3">
    <source>
        <dbReference type="ARBA" id="ARBA00022449"/>
    </source>
</evidence>
<accession>C1EH01</accession>
<evidence type="ECO:0000256" key="7">
    <source>
        <dbReference type="ARBA" id="ARBA00023065"/>
    </source>
</evidence>
<keyword evidence="4 11" id="KW-0812">Transmembrane</keyword>
<dbReference type="eggNOG" id="KOG1650">
    <property type="taxonomic scope" value="Eukaryota"/>
</dbReference>
<keyword evidence="2" id="KW-0813">Transport</keyword>
<organism evidence="13 14">
    <name type="scientific">Micromonas commoda (strain RCC299 / NOUM17 / CCMP2709)</name>
    <name type="common">Picoplanktonic green alga</name>
    <dbReference type="NCBI Taxonomy" id="296587"/>
    <lineage>
        <taxon>Eukaryota</taxon>
        <taxon>Viridiplantae</taxon>
        <taxon>Chlorophyta</taxon>
        <taxon>Mamiellophyceae</taxon>
        <taxon>Mamiellales</taxon>
        <taxon>Mamiellaceae</taxon>
        <taxon>Micromonas</taxon>
    </lineage>
</organism>
<evidence type="ECO:0000256" key="6">
    <source>
        <dbReference type="ARBA" id="ARBA00023053"/>
    </source>
</evidence>
<dbReference type="EMBL" id="CP001332">
    <property type="protein sequence ID" value="ACO67418.1"/>
    <property type="molecule type" value="Genomic_DNA"/>
</dbReference>
<feature type="transmembrane region" description="Helical" evidence="11">
    <location>
        <begin position="381"/>
        <end position="399"/>
    </location>
</feature>
<dbReference type="GO" id="GO:1902600">
    <property type="term" value="P:proton transmembrane transport"/>
    <property type="evidence" value="ECO:0007669"/>
    <property type="project" value="InterPro"/>
</dbReference>
<comment type="subcellular location">
    <subcellularLocation>
        <location evidence="1">Membrane</location>
        <topology evidence="1">Multi-pass membrane protein</topology>
    </subcellularLocation>
</comment>
<dbReference type="AlphaFoldDB" id="C1EH01"/>
<evidence type="ECO:0000313" key="14">
    <source>
        <dbReference type="Proteomes" id="UP000002009"/>
    </source>
</evidence>
<keyword evidence="8 11" id="KW-0472">Membrane</keyword>
<dbReference type="InParanoid" id="C1EH01"/>
<reference evidence="13 14" key="1">
    <citation type="journal article" date="2009" name="Science">
        <title>Green evolution and dynamic adaptations revealed by genomes of the marine picoeukaryotes Micromonas.</title>
        <authorList>
            <person name="Worden A.Z."/>
            <person name="Lee J.H."/>
            <person name="Mock T."/>
            <person name="Rouze P."/>
            <person name="Simmons M.P."/>
            <person name="Aerts A.L."/>
            <person name="Allen A.E."/>
            <person name="Cuvelier M.L."/>
            <person name="Derelle E."/>
            <person name="Everett M.V."/>
            <person name="Foulon E."/>
            <person name="Grimwood J."/>
            <person name="Gundlach H."/>
            <person name="Henrissat B."/>
            <person name="Napoli C."/>
            <person name="McDonald S.M."/>
            <person name="Parker M.S."/>
            <person name="Rombauts S."/>
            <person name="Salamov A."/>
            <person name="Von Dassow P."/>
            <person name="Badger J.H."/>
            <person name="Coutinho P.M."/>
            <person name="Demir E."/>
            <person name="Dubchak I."/>
            <person name="Gentemann C."/>
            <person name="Eikrem W."/>
            <person name="Gready J.E."/>
            <person name="John U."/>
            <person name="Lanier W."/>
            <person name="Lindquist E.A."/>
            <person name="Lucas S."/>
            <person name="Mayer K.F."/>
            <person name="Moreau H."/>
            <person name="Not F."/>
            <person name="Otillar R."/>
            <person name="Panaud O."/>
            <person name="Pangilinan J."/>
            <person name="Paulsen I."/>
            <person name="Piegu B."/>
            <person name="Poliakov A."/>
            <person name="Robbens S."/>
            <person name="Schmutz J."/>
            <person name="Toulza E."/>
            <person name="Wyss T."/>
            <person name="Zelensky A."/>
            <person name="Zhou K."/>
            <person name="Armbrust E.V."/>
            <person name="Bhattacharya D."/>
            <person name="Goodenough U.W."/>
            <person name="Van de Peer Y."/>
            <person name="Grigoriev I.V."/>
        </authorList>
    </citation>
    <scope>NUCLEOTIDE SEQUENCE [LARGE SCALE GENOMIC DNA]</scope>
    <source>
        <strain evidence="14">RCC299 / NOUM17</strain>
    </source>
</reference>
<dbReference type="GO" id="GO:0015297">
    <property type="term" value="F:antiporter activity"/>
    <property type="evidence" value="ECO:0007669"/>
    <property type="project" value="UniProtKB-KW"/>
</dbReference>
<dbReference type="Proteomes" id="UP000002009">
    <property type="component" value="Chromosome 14"/>
</dbReference>
<keyword evidence="3" id="KW-0050">Antiport</keyword>
<protein>
    <submittedName>
        <fullName evidence="13">Monovalent Cation:Proton antiporter-2 family</fullName>
    </submittedName>
</protein>